<accession>A0ABX9FYV2</accession>
<reference evidence="5 6" key="1">
    <citation type="submission" date="2018-06" db="EMBL/GenBank/DDBJ databases">
        <title>Genomic Encyclopedia of Type Strains, Phase III (KMG-III): the genomes of soil and plant-associated and newly described type strains.</title>
        <authorList>
            <person name="Whitman W."/>
        </authorList>
    </citation>
    <scope>NUCLEOTIDE SEQUENCE [LARGE SCALE GENOMIC DNA]</scope>
    <source>
        <strain evidence="5 6">CECT 7342</strain>
    </source>
</reference>
<proteinExistence type="inferred from homology"/>
<dbReference type="Pfam" id="PF13629">
    <property type="entry name" value="T2SS-T3SS_pil_N"/>
    <property type="match status" value="1"/>
</dbReference>
<evidence type="ECO:0000313" key="5">
    <source>
        <dbReference type="EMBL" id="RBP10681.1"/>
    </source>
</evidence>
<comment type="similarity">
    <text evidence="1">Belongs to the bacterial secretin family.</text>
</comment>
<dbReference type="PRINTS" id="PR00811">
    <property type="entry name" value="BCTERIALGSPD"/>
</dbReference>
<evidence type="ECO:0000313" key="6">
    <source>
        <dbReference type="Proteomes" id="UP000252124"/>
    </source>
</evidence>
<dbReference type="PANTHER" id="PTHR30332:SF17">
    <property type="entry name" value="TYPE IV PILIATION SYSTEM PROTEIN DR_0774-RELATED"/>
    <property type="match status" value="1"/>
</dbReference>
<comment type="caution">
    <text evidence="5">The sequence shown here is derived from an EMBL/GenBank/DDBJ whole genome shotgun (WGS) entry which is preliminary data.</text>
</comment>
<dbReference type="InterPro" id="IPR001775">
    <property type="entry name" value="GspD/PilQ"/>
</dbReference>
<sequence length="454" mass="48173">MKRIVLIFGAVCLSLWGAAAWGQMEVLELQVGETRVLPHPGVKRVAIGNGQVLSAVAAEGRDVVIFARAEGVSSVHVWNAKGATTAYELRVVAAGAPRLRAEVEALLARIPGARSTSVGGRILIEGDDLSDDDRARIAALAERYPAVLDFTGQVGWDRMVLLDVQVVEIPTSRLREFGVRWDGVTQGGMNAGLAWDAGALGRITRPGESVIETAGPVSAAAGYFGVNALLSARIAALAQTGEAVMLAQPQLLARSGASATFLAGGEVPYVSTDGRGNPTTLFKPYGVSLSITPRIDRNGVIRSLIEVEASSVDSSLSVAGGPALRTRRASTEFNVRSGNTLVIGGFLSRENAEEVSGLPWLQNIPILGALFSSRRYQQRETELAIFVTPKIVSQSEPALAERVRRGREVLDATFPEPPRLGTAVPSVAGGWDPYSGAGSQWTSRDDTTRTLLRE</sequence>
<dbReference type="PANTHER" id="PTHR30332">
    <property type="entry name" value="PROBABLE GENERAL SECRETION PATHWAY PROTEIN D"/>
    <property type="match status" value="1"/>
</dbReference>
<feature type="domain" description="Type II/III secretion system secretin-like" evidence="3">
    <location>
        <begin position="236"/>
        <end position="392"/>
    </location>
</feature>
<dbReference type="Proteomes" id="UP000252124">
    <property type="component" value="Unassembled WGS sequence"/>
</dbReference>
<dbReference type="InterPro" id="IPR050810">
    <property type="entry name" value="Bact_Secretion_Sys_Channel"/>
</dbReference>
<evidence type="ECO:0000259" key="4">
    <source>
        <dbReference type="Pfam" id="PF13629"/>
    </source>
</evidence>
<evidence type="ECO:0000256" key="2">
    <source>
        <dbReference type="SAM" id="MobiDB-lite"/>
    </source>
</evidence>
<dbReference type="RefSeq" id="WP_088591510.1">
    <property type="nucleotide sequence ID" value="NZ_CADIJU010000031.1"/>
</dbReference>
<dbReference type="EMBL" id="QNRM01000025">
    <property type="protein sequence ID" value="RBP10681.1"/>
    <property type="molecule type" value="Genomic_DNA"/>
</dbReference>
<gene>
    <name evidence="5" type="ORF">DFP87_12544</name>
</gene>
<dbReference type="GeneID" id="99734312"/>
<keyword evidence="6" id="KW-1185">Reference proteome</keyword>
<protein>
    <submittedName>
        <fullName evidence="5">Pilus assembly protein CpaC</fullName>
    </submittedName>
</protein>
<feature type="domain" description="Pilus formation protein N-terminal" evidence="4">
    <location>
        <begin position="25"/>
        <end position="91"/>
    </location>
</feature>
<name>A0ABX9FYV2_9BURK</name>
<feature type="region of interest" description="Disordered" evidence="2">
    <location>
        <begin position="435"/>
        <end position="454"/>
    </location>
</feature>
<evidence type="ECO:0000256" key="1">
    <source>
        <dbReference type="RuleBase" id="RU004003"/>
    </source>
</evidence>
<feature type="compositionally biased region" description="Basic and acidic residues" evidence="2">
    <location>
        <begin position="443"/>
        <end position="454"/>
    </location>
</feature>
<dbReference type="InterPro" id="IPR004846">
    <property type="entry name" value="T2SS/T3SS_dom"/>
</dbReference>
<organism evidence="5 6">
    <name type="scientific">Achromobacter marplatensis</name>
    <dbReference type="NCBI Taxonomy" id="470868"/>
    <lineage>
        <taxon>Bacteria</taxon>
        <taxon>Pseudomonadati</taxon>
        <taxon>Pseudomonadota</taxon>
        <taxon>Betaproteobacteria</taxon>
        <taxon>Burkholderiales</taxon>
        <taxon>Alcaligenaceae</taxon>
        <taxon>Achromobacter</taxon>
    </lineage>
</organism>
<dbReference type="InterPro" id="IPR032789">
    <property type="entry name" value="T2SS-T3SS_pil_N"/>
</dbReference>
<dbReference type="Pfam" id="PF00263">
    <property type="entry name" value="Secretin"/>
    <property type="match status" value="1"/>
</dbReference>
<evidence type="ECO:0000259" key="3">
    <source>
        <dbReference type="Pfam" id="PF00263"/>
    </source>
</evidence>